<dbReference type="EMBL" id="BMEX01000005">
    <property type="protein sequence ID" value="GGA44994.1"/>
    <property type="molecule type" value="Genomic_DNA"/>
</dbReference>
<gene>
    <name evidence="1" type="ORF">GCM10007416_17620</name>
</gene>
<organism evidence="1 2">
    <name type="scientific">Kroppenstedtia guangzhouensis</name>
    <dbReference type="NCBI Taxonomy" id="1274356"/>
    <lineage>
        <taxon>Bacteria</taxon>
        <taxon>Bacillati</taxon>
        <taxon>Bacillota</taxon>
        <taxon>Bacilli</taxon>
        <taxon>Bacillales</taxon>
        <taxon>Thermoactinomycetaceae</taxon>
        <taxon>Kroppenstedtia</taxon>
    </lineage>
</organism>
<sequence>MYEQSDWLIGVMRVMLYSLFIVPEQMSLAMESSSIPAGAGSIMNDREKGGYQGDIALCHSK</sequence>
<protein>
    <submittedName>
        <fullName evidence="1">Uncharacterized protein</fullName>
    </submittedName>
</protein>
<accession>A0ABQ1GJP2</accession>
<keyword evidence="2" id="KW-1185">Reference proteome</keyword>
<evidence type="ECO:0000313" key="2">
    <source>
        <dbReference type="Proteomes" id="UP000617979"/>
    </source>
</evidence>
<proteinExistence type="predicted"/>
<name>A0ABQ1GJP2_9BACL</name>
<reference evidence="2" key="1">
    <citation type="journal article" date="2019" name="Int. J. Syst. Evol. Microbiol.">
        <title>The Global Catalogue of Microorganisms (GCM) 10K type strain sequencing project: providing services to taxonomists for standard genome sequencing and annotation.</title>
        <authorList>
            <consortium name="The Broad Institute Genomics Platform"/>
            <consortium name="The Broad Institute Genome Sequencing Center for Infectious Disease"/>
            <person name="Wu L."/>
            <person name="Ma J."/>
        </authorList>
    </citation>
    <scope>NUCLEOTIDE SEQUENCE [LARGE SCALE GENOMIC DNA]</scope>
    <source>
        <strain evidence="2">CGMCC 1.12404</strain>
    </source>
</reference>
<comment type="caution">
    <text evidence="1">The sequence shown here is derived from an EMBL/GenBank/DDBJ whole genome shotgun (WGS) entry which is preliminary data.</text>
</comment>
<evidence type="ECO:0000313" key="1">
    <source>
        <dbReference type="EMBL" id="GGA44994.1"/>
    </source>
</evidence>
<dbReference type="Proteomes" id="UP000617979">
    <property type="component" value="Unassembled WGS sequence"/>
</dbReference>